<organism evidence="2 3">
    <name type="scientific">Diaphorobacter limosus</name>
    <dbReference type="NCBI Taxonomy" id="3036128"/>
    <lineage>
        <taxon>Bacteria</taxon>
        <taxon>Pseudomonadati</taxon>
        <taxon>Pseudomonadota</taxon>
        <taxon>Betaproteobacteria</taxon>
        <taxon>Burkholderiales</taxon>
        <taxon>Comamonadaceae</taxon>
        <taxon>Diaphorobacter</taxon>
    </lineage>
</organism>
<dbReference type="RefSeq" id="WP_317702067.1">
    <property type="nucleotide sequence ID" value="NZ_CP136921.1"/>
</dbReference>
<gene>
    <name evidence="2" type="ORF">P4826_00295</name>
</gene>
<dbReference type="Pfam" id="PF12762">
    <property type="entry name" value="DDE_Tnp_IS1595"/>
    <property type="match status" value="1"/>
</dbReference>
<name>A0ABZ0J364_9BURK</name>
<reference evidence="2 3" key="1">
    <citation type="submission" date="2023-03" db="EMBL/GenBank/DDBJ databases">
        <title>Diaphorobacter basophil sp. nov., isolated from a sewage-treatment plant.</title>
        <authorList>
            <person name="Yang K."/>
        </authorList>
    </citation>
    <scope>NUCLEOTIDE SEQUENCE [LARGE SCALE GENOMIC DNA]</scope>
    <source>
        <strain evidence="2 3">Y-1</strain>
    </source>
</reference>
<proteinExistence type="predicted"/>
<feature type="domain" description="ISXO2-like transposase" evidence="1">
    <location>
        <begin position="140"/>
        <end position="292"/>
    </location>
</feature>
<sequence>MKRPKLHQLMQAIARLSWRQRRVLQAQLAALQAREASIETIESQAPGRCPHCGGTHFVKNGFARGLQRFLCRGCARTFNALTGTPLSKLHLRGKWLAYAQAIDQGLSIPQVAQQLDIAWSTAFRWRHRFLQLPSQRQACALHGIAEADESYFLESCKGQRALARKARRRGGKASQRGVSKQQIPVLMARDRAGATANIIVARTSAAELSAALAPLLPKDTVLCTDSSSSLAAAAQLLGVQHHSINVSAGIRVDGPWHVQNVNAYVSRLRGWMRRFKGVATKYLASYLGWFRMLDCTPGAAPQPASVLALAMHG</sequence>
<dbReference type="NCBIfam" id="NF033547">
    <property type="entry name" value="transpos_IS1595"/>
    <property type="match status" value="1"/>
</dbReference>
<dbReference type="Pfam" id="PF13384">
    <property type="entry name" value="HTH_23"/>
    <property type="match status" value="1"/>
</dbReference>
<dbReference type="EMBL" id="CP136921">
    <property type="protein sequence ID" value="WOO32611.1"/>
    <property type="molecule type" value="Genomic_DNA"/>
</dbReference>
<protein>
    <submittedName>
        <fullName evidence="2">IS1595 family transposase</fullName>
    </submittedName>
</protein>
<dbReference type="PANTHER" id="PTHR33293">
    <property type="entry name" value="INSERTION ELEMENT IS1 1 PROTEIN INSB-RELATED"/>
    <property type="match status" value="1"/>
</dbReference>
<dbReference type="InterPro" id="IPR051354">
    <property type="entry name" value="Transposase_27_IS1"/>
</dbReference>
<dbReference type="Proteomes" id="UP001303211">
    <property type="component" value="Chromosome"/>
</dbReference>
<dbReference type="InterPro" id="IPR024445">
    <property type="entry name" value="Tnp_ISXO2-like"/>
</dbReference>
<dbReference type="SMART" id="SM01126">
    <property type="entry name" value="DDE_Tnp_IS1595"/>
    <property type="match status" value="1"/>
</dbReference>
<keyword evidence="3" id="KW-1185">Reference proteome</keyword>
<accession>A0ABZ0J364</accession>
<evidence type="ECO:0000313" key="3">
    <source>
        <dbReference type="Proteomes" id="UP001303211"/>
    </source>
</evidence>
<dbReference type="PANTHER" id="PTHR33293:SF2">
    <property type="entry name" value="TRANSPOSASE"/>
    <property type="match status" value="1"/>
</dbReference>
<evidence type="ECO:0000313" key="2">
    <source>
        <dbReference type="EMBL" id="WOO32611.1"/>
    </source>
</evidence>
<evidence type="ECO:0000259" key="1">
    <source>
        <dbReference type="SMART" id="SM01126"/>
    </source>
</evidence>